<evidence type="ECO:0000256" key="5">
    <source>
        <dbReference type="ARBA" id="ARBA00023239"/>
    </source>
</evidence>
<evidence type="ECO:0000256" key="6">
    <source>
        <dbReference type="ARBA" id="ARBA00049157"/>
    </source>
</evidence>
<evidence type="ECO:0000256" key="2">
    <source>
        <dbReference type="ARBA" id="ARBA00008847"/>
    </source>
</evidence>
<dbReference type="GeneID" id="93287750"/>
<feature type="active site" description="Proton donor" evidence="7">
    <location>
        <position position="106"/>
    </location>
</feature>
<dbReference type="PANTHER" id="PTHR43375:SF1">
    <property type="entry name" value="OROTIDINE 5'-PHOSPHATE DECARBOXYLASE"/>
    <property type="match status" value="1"/>
</dbReference>
<dbReference type="RefSeq" id="WP_003145200.1">
    <property type="nucleotide sequence ID" value="NZ_ACDZ02000014.1"/>
</dbReference>
<dbReference type="PANTHER" id="PTHR43375">
    <property type="entry name" value="OROTIDINE 5'-PHOSPHATE DECARBOXYLASE"/>
    <property type="match status" value="1"/>
</dbReference>
<dbReference type="Gene3D" id="3.20.20.70">
    <property type="entry name" value="Aldolase class I"/>
    <property type="match status" value="1"/>
</dbReference>
<dbReference type="SUPFAM" id="SSF51366">
    <property type="entry name" value="Ribulose-phoshate binding barrel"/>
    <property type="match status" value="1"/>
</dbReference>
<evidence type="ECO:0000259" key="8">
    <source>
        <dbReference type="SMART" id="SM00934"/>
    </source>
</evidence>
<dbReference type="InterPro" id="IPR011060">
    <property type="entry name" value="RibuloseP-bd_barrel"/>
</dbReference>
<keyword evidence="5 7" id="KW-0456">Lyase</keyword>
<keyword evidence="10" id="KW-1185">Reference proteome</keyword>
<dbReference type="Proteomes" id="UP000006004">
    <property type="component" value="Unassembled WGS sequence"/>
</dbReference>
<dbReference type="InterPro" id="IPR001754">
    <property type="entry name" value="OMPdeCOase_dom"/>
</dbReference>
<keyword evidence="3 7" id="KW-0210">Decarboxylase</keyword>
<dbReference type="InterPro" id="IPR011995">
    <property type="entry name" value="OMPdecase_type-2"/>
</dbReference>
<dbReference type="eggNOG" id="COG0284">
    <property type="taxonomic scope" value="Bacteria"/>
</dbReference>
<reference evidence="9" key="2">
    <citation type="submission" date="2009-06" db="EMBL/GenBank/DDBJ databases">
        <authorList>
            <person name="Sebastian Y."/>
            <person name="Madupu R."/>
            <person name="Durkin A.S."/>
            <person name="Torralba M."/>
            <person name="Methe B."/>
            <person name="Sutton G.G."/>
            <person name="Strausberg R.L."/>
            <person name="Nelson K.E."/>
        </authorList>
    </citation>
    <scope>NUCLEOTIDE SEQUENCE [LARGE SCALE GENOMIC DNA]</scope>
    <source>
        <strain evidence="9">ATCC 10379</strain>
    </source>
</reference>
<comment type="pathway">
    <text evidence="1 7">Pyrimidine metabolism; UMP biosynthesis via de novo pathway; UMP from orotate: step 2/2.</text>
</comment>
<dbReference type="GO" id="GO:0004590">
    <property type="term" value="F:orotidine-5'-phosphate decarboxylase activity"/>
    <property type="evidence" value="ECO:0007669"/>
    <property type="project" value="UniProtKB-UniRule"/>
</dbReference>
<dbReference type="CDD" id="cd04725">
    <property type="entry name" value="OMP_decarboxylase_like"/>
    <property type="match status" value="1"/>
</dbReference>
<dbReference type="HAMAP" id="MF_01215">
    <property type="entry name" value="OMPdecase_type2"/>
    <property type="match status" value="1"/>
</dbReference>
<evidence type="ECO:0000256" key="4">
    <source>
        <dbReference type="ARBA" id="ARBA00022975"/>
    </source>
</evidence>
<accession>C5NXC6</accession>
<comment type="similarity">
    <text evidence="2 7">Belongs to the OMP decarboxylase family. Type 2 subfamily.</text>
</comment>
<dbReference type="Pfam" id="PF00215">
    <property type="entry name" value="OMPdecase"/>
    <property type="match status" value="1"/>
</dbReference>
<feature type="domain" description="Orotidine 5'-phosphate decarboxylase" evidence="8">
    <location>
        <begin position="16"/>
        <end position="284"/>
    </location>
</feature>
<dbReference type="GO" id="GO:0006207">
    <property type="term" value="P:'de novo' pyrimidine nucleobase biosynthetic process"/>
    <property type="evidence" value="ECO:0007669"/>
    <property type="project" value="InterPro"/>
</dbReference>
<dbReference type="EC" id="4.1.1.23" evidence="7"/>
<protein>
    <recommendedName>
        <fullName evidence="7">Orotidine 5'-phosphate decarboxylase</fullName>
        <ecNumber evidence="7">4.1.1.23</ecNumber>
    </recommendedName>
    <alternativeName>
        <fullName evidence="7">OMP decarboxylase</fullName>
        <shortName evidence="7">OMPDCase</shortName>
        <shortName evidence="7">OMPdecase</shortName>
    </alternativeName>
</protein>
<dbReference type="SMART" id="SM00934">
    <property type="entry name" value="OMPdecase"/>
    <property type="match status" value="1"/>
</dbReference>
<reference evidence="9" key="1">
    <citation type="submission" date="2009-01" db="EMBL/GenBank/DDBJ databases">
        <authorList>
            <person name="Fulton L."/>
            <person name="Clifton S."/>
            <person name="Chinwalla A.T."/>
            <person name="Mitreva M."/>
            <person name="Sodergren E."/>
            <person name="Weinstock G."/>
            <person name="Clifton S."/>
            <person name="Dooling D.J."/>
            <person name="Fulton B."/>
            <person name="Minx P."/>
            <person name="Pepin K.H."/>
            <person name="Johnson M."/>
            <person name="Bhonagiri V."/>
            <person name="Nash W.E."/>
            <person name="Mardis E.R."/>
            <person name="Wilson R.K."/>
        </authorList>
    </citation>
    <scope>NUCLEOTIDE SEQUENCE [LARGE SCALE GENOMIC DNA]</scope>
    <source>
        <strain evidence="9">ATCC 10379</strain>
    </source>
</reference>
<evidence type="ECO:0000256" key="3">
    <source>
        <dbReference type="ARBA" id="ARBA00022793"/>
    </source>
</evidence>
<sequence length="312" mass="34764">MFADRYIESVIKTKSHLCVGLDPDLKKYPTYILKQAEEEYGRTPEGAASAILRFNKVIIDLIYDKVPAIKPQLAYYEKYDSFGLDAFWKTVEYAQSKGMIVIADAKRGDIGDTSNAYAETFFKTLDKESWESKLSVDAVTVNPYLGSDGLNPFIKLGAEKNKGTIILVKTSNLSSGEIQDNVIEGKNQTVSELVCDYINNNIKQVGKYGYSDIAAVIGATYPEELKKFRTILSKSLFLVPGLGYQGGSIEDIKYAFDENGLGAILTSSRAINYAYKDINSSEEEVKIAILNKVIEDNNAINTMLEKENKIIW</sequence>
<dbReference type="NCBIfam" id="TIGR02127">
    <property type="entry name" value="pyrF_sub2"/>
    <property type="match status" value="1"/>
</dbReference>
<comment type="caution">
    <text evidence="9">The sequence shown here is derived from an EMBL/GenBank/DDBJ whole genome shotgun (WGS) entry which is preliminary data.</text>
</comment>
<keyword evidence="4 7" id="KW-0665">Pyrimidine biosynthesis</keyword>
<proteinExistence type="inferred from homology"/>
<evidence type="ECO:0000313" key="9">
    <source>
        <dbReference type="EMBL" id="EER67811.1"/>
    </source>
</evidence>
<dbReference type="AlphaFoldDB" id="C5NXC6"/>
<dbReference type="GO" id="GO:0044205">
    <property type="term" value="P:'de novo' UMP biosynthetic process"/>
    <property type="evidence" value="ECO:0007669"/>
    <property type="project" value="UniProtKB-UniRule"/>
</dbReference>
<gene>
    <name evidence="7 9" type="primary">pyrF</name>
    <name evidence="9" type="ORF">GEMHA0001_0103</name>
</gene>
<dbReference type="InterPro" id="IPR013785">
    <property type="entry name" value="Aldolase_TIM"/>
</dbReference>
<evidence type="ECO:0000256" key="1">
    <source>
        <dbReference type="ARBA" id="ARBA00004861"/>
    </source>
</evidence>
<evidence type="ECO:0000313" key="10">
    <source>
        <dbReference type="Proteomes" id="UP000006004"/>
    </source>
</evidence>
<comment type="catalytic activity">
    <reaction evidence="6 7">
        <text>orotidine 5'-phosphate + H(+) = UMP + CO2</text>
        <dbReference type="Rhea" id="RHEA:11596"/>
        <dbReference type="ChEBI" id="CHEBI:15378"/>
        <dbReference type="ChEBI" id="CHEBI:16526"/>
        <dbReference type="ChEBI" id="CHEBI:57538"/>
        <dbReference type="ChEBI" id="CHEBI:57865"/>
        <dbReference type="EC" id="4.1.1.23"/>
    </reaction>
</comment>
<name>C5NXC6_9BACL</name>
<organism evidence="9 10">
    <name type="scientific">Gemella haemolysans ATCC 10379</name>
    <dbReference type="NCBI Taxonomy" id="546270"/>
    <lineage>
        <taxon>Bacteria</taxon>
        <taxon>Bacillati</taxon>
        <taxon>Bacillota</taxon>
        <taxon>Bacilli</taxon>
        <taxon>Bacillales</taxon>
        <taxon>Gemellaceae</taxon>
        <taxon>Gemella</taxon>
    </lineage>
</organism>
<dbReference type="OrthoDB" id="9808470at2"/>
<dbReference type="EMBL" id="ACDZ02000014">
    <property type="protein sequence ID" value="EER67811.1"/>
    <property type="molecule type" value="Genomic_DNA"/>
</dbReference>
<evidence type="ECO:0000256" key="7">
    <source>
        <dbReference type="HAMAP-Rule" id="MF_01215"/>
    </source>
</evidence>
<dbReference type="UniPathway" id="UPA00070">
    <property type="reaction ID" value="UER00120"/>
</dbReference>